<name>A0A8A1LFK3_AJEC8</name>
<dbReference type="EMBL" id="CP069103">
    <property type="protein sequence ID" value="QSS50762.1"/>
    <property type="molecule type" value="Genomic_DNA"/>
</dbReference>
<reference evidence="2" key="1">
    <citation type="submission" date="2021-01" db="EMBL/GenBank/DDBJ databases">
        <title>Chromosome-level genome assembly of a human fungal pathogen reveals clustering of transcriptionally co-regulated genes.</title>
        <authorList>
            <person name="Voorhies M."/>
            <person name="Cohen S."/>
            <person name="Shea T.P."/>
            <person name="Petrus S."/>
            <person name="Munoz J.F."/>
            <person name="Poplawski S."/>
            <person name="Goldman W.E."/>
            <person name="Michael T."/>
            <person name="Cuomo C.A."/>
            <person name="Sil A."/>
            <person name="Beyhan S."/>
        </authorList>
    </citation>
    <scope>NUCLEOTIDE SEQUENCE</scope>
    <source>
        <strain evidence="2">H88</strain>
    </source>
</reference>
<dbReference type="VEuPathDB" id="FungiDB:I7I53_05895"/>
<accession>A0A8A1LFK3</accession>
<dbReference type="AlphaFoldDB" id="A0A8A1LFK3"/>
<proteinExistence type="predicted"/>
<gene>
    <name evidence="2" type="ORF">I7I53_05895</name>
</gene>
<evidence type="ECO:0000313" key="3">
    <source>
        <dbReference type="Proteomes" id="UP000663419"/>
    </source>
</evidence>
<dbReference type="Proteomes" id="UP000663419">
    <property type="component" value="Chromosome 2"/>
</dbReference>
<organism evidence="2 3">
    <name type="scientific">Ajellomyces capsulatus (strain H88)</name>
    <name type="common">Darling's disease fungus</name>
    <name type="synonym">Histoplasma capsulatum</name>
    <dbReference type="NCBI Taxonomy" id="544711"/>
    <lineage>
        <taxon>Eukaryota</taxon>
        <taxon>Fungi</taxon>
        <taxon>Dikarya</taxon>
        <taxon>Ascomycota</taxon>
        <taxon>Pezizomycotina</taxon>
        <taxon>Eurotiomycetes</taxon>
        <taxon>Eurotiomycetidae</taxon>
        <taxon>Onygenales</taxon>
        <taxon>Ajellomycetaceae</taxon>
        <taxon>Histoplasma</taxon>
    </lineage>
</organism>
<protein>
    <submittedName>
        <fullName evidence="2">Uncharacterized protein</fullName>
    </submittedName>
</protein>
<evidence type="ECO:0000313" key="2">
    <source>
        <dbReference type="EMBL" id="QSS50762.1"/>
    </source>
</evidence>
<evidence type="ECO:0000256" key="1">
    <source>
        <dbReference type="SAM" id="Phobius"/>
    </source>
</evidence>
<keyword evidence="1" id="KW-0472">Membrane</keyword>
<sequence>MGVRLKTRQMRVKCKNFYIQHMMIASQSLILNMVHLELVHMISHFLMSATTVGGQLHLIFQKDSEF</sequence>
<keyword evidence="1" id="KW-0812">Transmembrane</keyword>
<keyword evidence="1" id="KW-1133">Transmembrane helix</keyword>
<feature type="transmembrane region" description="Helical" evidence="1">
    <location>
        <begin position="16"/>
        <end position="35"/>
    </location>
</feature>